<dbReference type="Pfam" id="PF12728">
    <property type="entry name" value="HTH_17"/>
    <property type="match status" value="1"/>
</dbReference>
<evidence type="ECO:0000313" key="2">
    <source>
        <dbReference type="EMBL" id="NNG68121.1"/>
    </source>
</evidence>
<proteinExistence type="predicted"/>
<reference evidence="2 3" key="1">
    <citation type="submission" date="2020-04" db="EMBL/GenBank/DDBJ databases">
        <title>Draft genome sequence of Caldanaerobacter sunterraneus. strain 1523vc isolated from Griffin hot spring, Kamchatka, Russia.</title>
        <authorList>
            <person name="Toshchakov S.V."/>
            <person name="Podosokorskaya O.A."/>
            <person name="Kublanov I.V."/>
            <person name="Korzhenkov A."/>
            <person name="Patrushev M.V."/>
        </authorList>
    </citation>
    <scope>NUCLEOTIDE SEQUENCE [LARGE SCALE GENOMIC DNA]</scope>
    <source>
        <strain evidence="2 3">1523vc</strain>
    </source>
</reference>
<protein>
    <submittedName>
        <fullName evidence="2">Helix-turn-helix domain-containing protein</fullName>
    </submittedName>
</protein>
<dbReference type="RefSeq" id="WP_022588988.1">
    <property type="nucleotide sequence ID" value="NZ_JABEQB010000057.1"/>
</dbReference>
<comment type="caution">
    <text evidence="2">The sequence shown here is derived from an EMBL/GenBank/DDBJ whole genome shotgun (WGS) entry which is preliminary data.</text>
</comment>
<name>A0A7Y2PM92_9THEO</name>
<gene>
    <name evidence="2" type="ORF">HKI81_13195</name>
</gene>
<sequence>MSKILTVKQAAQEFFGGTISQEMIYVLVRQKKIPHVRLGSRILLDEEVLQRWWEEELAKNRQT</sequence>
<dbReference type="GO" id="GO:0003677">
    <property type="term" value="F:DNA binding"/>
    <property type="evidence" value="ECO:0007669"/>
    <property type="project" value="InterPro"/>
</dbReference>
<dbReference type="InterPro" id="IPR041657">
    <property type="entry name" value="HTH_17"/>
</dbReference>
<evidence type="ECO:0000259" key="1">
    <source>
        <dbReference type="Pfam" id="PF12728"/>
    </source>
</evidence>
<dbReference type="NCBIfam" id="TIGR01764">
    <property type="entry name" value="excise"/>
    <property type="match status" value="1"/>
</dbReference>
<dbReference type="AlphaFoldDB" id="A0A7Y2PM92"/>
<organism evidence="2 3">
    <name type="scientific">Caldanaerobacter subterraneus</name>
    <dbReference type="NCBI Taxonomy" id="911092"/>
    <lineage>
        <taxon>Bacteria</taxon>
        <taxon>Bacillati</taxon>
        <taxon>Bacillota</taxon>
        <taxon>Clostridia</taxon>
        <taxon>Thermoanaerobacterales</taxon>
        <taxon>Thermoanaerobacteraceae</taxon>
        <taxon>Caldanaerobacter</taxon>
    </lineage>
</organism>
<dbReference type="EMBL" id="JABEQB010000057">
    <property type="protein sequence ID" value="NNG68121.1"/>
    <property type="molecule type" value="Genomic_DNA"/>
</dbReference>
<feature type="domain" description="Helix-turn-helix" evidence="1">
    <location>
        <begin position="5"/>
        <end position="55"/>
    </location>
</feature>
<dbReference type="Proteomes" id="UP000529861">
    <property type="component" value="Unassembled WGS sequence"/>
</dbReference>
<dbReference type="InterPro" id="IPR010093">
    <property type="entry name" value="SinI_DNA-bd"/>
</dbReference>
<evidence type="ECO:0000313" key="3">
    <source>
        <dbReference type="Proteomes" id="UP000529861"/>
    </source>
</evidence>
<accession>A0A7Y2PM92</accession>